<feature type="domain" description="TauD/TfdA-like" evidence="7">
    <location>
        <begin position="12"/>
        <end position="311"/>
    </location>
</feature>
<evidence type="ECO:0000256" key="4">
    <source>
        <dbReference type="ARBA" id="ARBA00023002"/>
    </source>
</evidence>
<accession>A0A4Z1NKL9</accession>
<dbReference type="Proteomes" id="UP000298493">
    <property type="component" value="Unassembled WGS sequence"/>
</dbReference>
<dbReference type="GO" id="GO:0051213">
    <property type="term" value="F:dioxygenase activity"/>
    <property type="evidence" value="ECO:0007669"/>
    <property type="project" value="UniProtKB-KW"/>
</dbReference>
<evidence type="ECO:0000313" key="8">
    <source>
        <dbReference type="EMBL" id="TID13199.1"/>
    </source>
</evidence>
<protein>
    <submittedName>
        <fullName evidence="8">Alpha-ketoglutarate-dependent 2-4-dichlorophenoxyacetate dioxygenase</fullName>
    </submittedName>
</protein>
<organism evidence="8 9">
    <name type="scientific">Venturia nashicola</name>
    <dbReference type="NCBI Taxonomy" id="86259"/>
    <lineage>
        <taxon>Eukaryota</taxon>
        <taxon>Fungi</taxon>
        <taxon>Dikarya</taxon>
        <taxon>Ascomycota</taxon>
        <taxon>Pezizomycotina</taxon>
        <taxon>Dothideomycetes</taxon>
        <taxon>Pleosporomycetidae</taxon>
        <taxon>Venturiales</taxon>
        <taxon>Venturiaceae</taxon>
        <taxon>Venturia</taxon>
    </lineage>
</organism>
<dbReference type="PANTHER" id="PTHR43779">
    <property type="entry name" value="DIOXYGENASE RV0097-RELATED"/>
    <property type="match status" value="1"/>
</dbReference>
<comment type="similarity">
    <text evidence="1">Belongs to the TfdA dioxygenase family.</text>
</comment>
<dbReference type="Pfam" id="PF02668">
    <property type="entry name" value="TauD"/>
    <property type="match status" value="1"/>
</dbReference>
<feature type="region of interest" description="Disordered" evidence="6">
    <location>
        <begin position="375"/>
        <end position="442"/>
    </location>
</feature>
<name>A0A4Z1NKL9_9PEZI</name>
<evidence type="ECO:0000256" key="3">
    <source>
        <dbReference type="ARBA" id="ARBA00022964"/>
    </source>
</evidence>
<keyword evidence="5" id="KW-0408">Iron</keyword>
<dbReference type="EMBL" id="SNSC02000028">
    <property type="protein sequence ID" value="TID13199.1"/>
    <property type="molecule type" value="Genomic_DNA"/>
</dbReference>
<evidence type="ECO:0000256" key="1">
    <source>
        <dbReference type="ARBA" id="ARBA00005896"/>
    </source>
</evidence>
<dbReference type="InterPro" id="IPR051178">
    <property type="entry name" value="TfdA_dioxygenase"/>
</dbReference>
<dbReference type="AlphaFoldDB" id="A0A4Z1NKL9"/>
<dbReference type="Gene3D" id="3.60.130.10">
    <property type="entry name" value="Clavaminate synthase-like"/>
    <property type="match status" value="1"/>
</dbReference>
<evidence type="ECO:0000259" key="7">
    <source>
        <dbReference type="Pfam" id="PF02668"/>
    </source>
</evidence>
<sequence length="442" mass="48860">MSHAEPFRHIQITQLHPTFGAEISGIDFSKPVAAGVFSEVLAAITKYGVLVFRNAHLDDHRHVAFAHQFGELDDIKPHIAAGRKNRFPSDKLFDVSNLNDDGSVLQPGTPRYETGLGNGLFHVDSSFNPRRAGYSLLRAHQLNPKGTGGGTEFADTRTAWDILPDAKKRELMEKDYIIGHSLWYSRKKAAPESEYLKTINPKEHFISRHRLLQTHASSGRKNLYIAAHAMQVEDPDYASSSPGPPGKLLPEDKASKIIDEIWNFCQQPELTLKVDWENDGDLLIWDNTCVMHRSGPGTYHGKFVRDMRRATVHDGSEWAWGLNERTDARLLLILRAAPPDPPPDPPLPRPHLAIPPDSPIVQLPKPSAILATTIPSLHTTSSSPVRRTTTTPALSSRTHPDEPDFPVHSSEKVTFTRPSTGAVPTANPGAVSIAKAEPRLLS</sequence>
<keyword evidence="9" id="KW-1185">Reference proteome</keyword>
<gene>
    <name evidence="8" type="ORF">E6O75_ATG10272</name>
</gene>
<keyword evidence="4" id="KW-0560">Oxidoreductase</keyword>
<evidence type="ECO:0000313" key="9">
    <source>
        <dbReference type="Proteomes" id="UP000298493"/>
    </source>
</evidence>
<keyword evidence="2" id="KW-0479">Metal-binding</keyword>
<proteinExistence type="inferred from homology"/>
<dbReference type="InterPro" id="IPR003819">
    <property type="entry name" value="TauD/TfdA-like"/>
</dbReference>
<dbReference type="GO" id="GO:0046872">
    <property type="term" value="F:metal ion binding"/>
    <property type="evidence" value="ECO:0007669"/>
    <property type="project" value="UniProtKB-KW"/>
</dbReference>
<evidence type="ECO:0000256" key="6">
    <source>
        <dbReference type="SAM" id="MobiDB-lite"/>
    </source>
</evidence>
<dbReference type="SUPFAM" id="SSF51197">
    <property type="entry name" value="Clavaminate synthase-like"/>
    <property type="match status" value="1"/>
</dbReference>
<evidence type="ECO:0000256" key="2">
    <source>
        <dbReference type="ARBA" id="ARBA00022723"/>
    </source>
</evidence>
<evidence type="ECO:0000256" key="5">
    <source>
        <dbReference type="ARBA" id="ARBA00023004"/>
    </source>
</evidence>
<dbReference type="PANTHER" id="PTHR43779:SF3">
    <property type="entry name" value="(3R)-3-[(CARBOXYMETHYL)AMINO]FATTY ACID OXYGENASE_DECARBOXYLASE"/>
    <property type="match status" value="1"/>
</dbReference>
<dbReference type="STRING" id="86259.A0A4Z1NKL9"/>
<comment type="caution">
    <text evidence="8">The sequence shown here is derived from an EMBL/GenBank/DDBJ whole genome shotgun (WGS) entry which is preliminary data.</text>
</comment>
<dbReference type="InterPro" id="IPR042098">
    <property type="entry name" value="TauD-like_sf"/>
</dbReference>
<feature type="compositionally biased region" description="Low complexity" evidence="6">
    <location>
        <begin position="379"/>
        <end position="392"/>
    </location>
</feature>
<keyword evidence="3 8" id="KW-0223">Dioxygenase</keyword>
<reference evidence="8 9" key="1">
    <citation type="submission" date="2019-04" db="EMBL/GenBank/DDBJ databases">
        <title>High contiguity whole genome sequence and gene annotation resource for two Venturia nashicola isolates.</title>
        <authorList>
            <person name="Prokchorchik M."/>
            <person name="Won K."/>
            <person name="Lee Y."/>
            <person name="Choi E.D."/>
            <person name="Segonzac C."/>
            <person name="Sohn K.H."/>
        </authorList>
    </citation>
    <scope>NUCLEOTIDE SEQUENCE [LARGE SCALE GENOMIC DNA]</scope>
    <source>
        <strain evidence="8 9">PRI2</strain>
    </source>
</reference>